<feature type="domain" description="Methyl-accepting transducer" evidence="4">
    <location>
        <begin position="45"/>
        <end position="187"/>
    </location>
</feature>
<dbReference type="InterPro" id="IPR004089">
    <property type="entry name" value="MCPsignal_dom"/>
</dbReference>
<keyword evidence="1 2" id="KW-0807">Transducer</keyword>
<sequence length="254" mass="26395">MATSDEPRAPRAVPVLVPRRSIICPRGHLSLFSSGTGSLARRRGENGEVVIEAVEKMRKIGTVVENSAETVSQLRESSEEIGEIVATIDEIADQTNLLALNAAIEPARAGGDGGRGQTGQGFAVMAEEVRELAERTAQATDKIEDMVRSVQDETSEAVGAIEEGQREIQAGIEEVSGAAAELDTLAENLHGLVQQFTLEAGPQGDGSPAPSAPKHSGTESLPRSTGAAAHGASHEPALEDPHAGSTPGGDGRQQ</sequence>
<dbReference type="PROSITE" id="PS50111">
    <property type="entry name" value="CHEMOTAXIS_TRANSDUC_2"/>
    <property type="match status" value="1"/>
</dbReference>
<evidence type="ECO:0000313" key="5">
    <source>
        <dbReference type="EMBL" id="MCS4036166.1"/>
    </source>
</evidence>
<dbReference type="GO" id="GO:0007165">
    <property type="term" value="P:signal transduction"/>
    <property type="evidence" value="ECO:0007669"/>
    <property type="project" value="UniProtKB-KW"/>
</dbReference>
<evidence type="ECO:0000256" key="3">
    <source>
        <dbReference type="SAM" id="MobiDB-lite"/>
    </source>
</evidence>
<name>A0A9X2UK08_9BACT</name>
<dbReference type="SUPFAM" id="SSF58104">
    <property type="entry name" value="Methyl-accepting chemotaxis protein (MCP) signaling domain"/>
    <property type="match status" value="1"/>
</dbReference>
<dbReference type="GO" id="GO:0016020">
    <property type="term" value="C:membrane"/>
    <property type="evidence" value="ECO:0007669"/>
    <property type="project" value="InterPro"/>
</dbReference>
<dbReference type="PANTHER" id="PTHR32089:SF112">
    <property type="entry name" value="LYSOZYME-LIKE PROTEIN-RELATED"/>
    <property type="match status" value="1"/>
</dbReference>
<dbReference type="Pfam" id="PF00015">
    <property type="entry name" value="MCPsignal"/>
    <property type="match status" value="1"/>
</dbReference>
<dbReference type="Proteomes" id="UP001155040">
    <property type="component" value="Unassembled WGS sequence"/>
</dbReference>
<organism evidence="5 6">
    <name type="scientific">Salinibacter ruber</name>
    <dbReference type="NCBI Taxonomy" id="146919"/>
    <lineage>
        <taxon>Bacteria</taxon>
        <taxon>Pseudomonadati</taxon>
        <taxon>Rhodothermota</taxon>
        <taxon>Rhodothermia</taxon>
        <taxon>Rhodothermales</taxon>
        <taxon>Salinibacteraceae</taxon>
        <taxon>Salinibacter</taxon>
    </lineage>
</organism>
<dbReference type="SMART" id="SM00283">
    <property type="entry name" value="MA"/>
    <property type="match status" value="1"/>
</dbReference>
<proteinExistence type="predicted"/>
<feature type="region of interest" description="Disordered" evidence="3">
    <location>
        <begin position="199"/>
        <end position="254"/>
    </location>
</feature>
<evidence type="ECO:0000256" key="1">
    <source>
        <dbReference type="ARBA" id="ARBA00023224"/>
    </source>
</evidence>
<accession>A0A9X2UK08</accession>
<gene>
    <name evidence="5" type="ORF">GGQ01_001221</name>
</gene>
<comment type="caution">
    <text evidence="5">The sequence shown here is derived from an EMBL/GenBank/DDBJ whole genome shotgun (WGS) entry which is preliminary data.</text>
</comment>
<protein>
    <submittedName>
        <fullName evidence="5">Phage infection (PIP) family protein YhgE</fullName>
    </submittedName>
</protein>
<dbReference type="AlphaFoldDB" id="A0A9X2UK08"/>
<evidence type="ECO:0000259" key="4">
    <source>
        <dbReference type="PROSITE" id="PS50111"/>
    </source>
</evidence>
<feature type="compositionally biased region" description="Basic and acidic residues" evidence="3">
    <location>
        <begin position="232"/>
        <end position="242"/>
    </location>
</feature>
<dbReference type="EMBL" id="JANUBF010000006">
    <property type="protein sequence ID" value="MCS4036166.1"/>
    <property type="molecule type" value="Genomic_DNA"/>
</dbReference>
<dbReference type="PANTHER" id="PTHR32089">
    <property type="entry name" value="METHYL-ACCEPTING CHEMOTAXIS PROTEIN MCPB"/>
    <property type="match status" value="1"/>
</dbReference>
<evidence type="ECO:0000313" key="6">
    <source>
        <dbReference type="Proteomes" id="UP001155040"/>
    </source>
</evidence>
<evidence type="ECO:0000256" key="2">
    <source>
        <dbReference type="PROSITE-ProRule" id="PRU00284"/>
    </source>
</evidence>
<reference evidence="5" key="1">
    <citation type="submission" date="2022-08" db="EMBL/GenBank/DDBJ databases">
        <title>Genomic Encyclopedia of Type Strains, Phase V (KMG-V): Genome sequencing to study the core and pangenomes of soil and plant-associated prokaryotes.</title>
        <authorList>
            <person name="Whitman W."/>
        </authorList>
    </citation>
    <scope>NUCLEOTIDE SEQUENCE</scope>
    <source>
        <strain evidence="5">SP3012</strain>
    </source>
</reference>
<dbReference type="Gene3D" id="1.10.287.950">
    <property type="entry name" value="Methyl-accepting chemotaxis protein"/>
    <property type="match status" value="1"/>
</dbReference>
<dbReference type="RefSeq" id="WP_258004915.1">
    <property type="nucleotide sequence ID" value="NZ_JANTZC010000002.1"/>
</dbReference>